<evidence type="ECO:0000313" key="12">
    <source>
        <dbReference type="Proteomes" id="UP000001064"/>
    </source>
</evidence>
<feature type="signal peptide" evidence="9">
    <location>
        <begin position="1"/>
        <end position="18"/>
    </location>
</feature>
<dbReference type="Proteomes" id="UP000001064">
    <property type="component" value="Unassembled WGS sequence"/>
</dbReference>
<dbReference type="CDD" id="cd14792">
    <property type="entry name" value="GH27"/>
    <property type="match status" value="1"/>
</dbReference>
<dbReference type="KEGG" id="dpp:DICPUDRAFT_86485"/>
<dbReference type="PRINTS" id="PR00740">
    <property type="entry name" value="GLHYDRLASE27"/>
</dbReference>
<gene>
    <name evidence="11" type="ORF">DICPUDRAFT_86485</name>
</gene>
<dbReference type="OrthoDB" id="5795902at2759"/>
<evidence type="ECO:0000259" key="10">
    <source>
        <dbReference type="Pfam" id="PF17801"/>
    </source>
</evidence>
<organism evidence="11 12">
    <name type="scientific">Dictyostelium purpureum</name>
    <name type="common">Slime mold</name>
    <dbReference type="NCBI Taxonomy" id="5786"/>
    <lineage>
        <taxon>Eukaryota</taxon>
        <taxon>Amoebozoa</taxon>
        <taxon>Evosea</taxon>
        <taxon>Eumycetozoa</taxon>
        <taxon>Dictyostelia</taxon>
        <taxon>Dictyosteliales</taxon>
        <taxon>Dictyosteliaceae</taxon>
        <taxon>Dictyostelium</taxon>
    </lineage>
</organism>
<dbReference type="EC" id="3.2.1.22" evidence="3 8"/>
<evidence type="ECO:0000256" key="1">
    <source>
        <dbReference type="ARBA" id="ARBA00001255"/>
    </source>
</evidence>
<dbReference type="EMBL" id="GL870974">
    <property type="protein sequence ID" value="EGC38562.1"/>
    <property type="molecule type" value="Genomic_DNA"/>
</dbReference>
<evidence type="ECO:0000256" key="9">
    <source>
        <dbReference type="SAM" id="SignalP"/>
    </source>
</evidence>
<accession>F0ZBX2</accession>
<evidence type="ECO:0000313" key="11">
    <source>
        <dbReference type="EMBL" id="EGC38562.1"/>
    </source>
</evidence>
<dbReference type="FunFam" id="3.20.20.70:FF:000202">
    <property type="entry name" value="Alpha-galactosidase"/>
    <property type="match status" value="1"/>
</dbReference>
<comment type="catalytic activity">
    <reaction evidence="1 8">
        <text>Hydrolysis of terminal, non-reducing alpha-D-galactose residues in alpha-D-galactosides, including galactose oligosaccharides, galactomannans and galactolipids.</text>
        <dbReference type="EC" id="3.2.1.22"/>
    </reaction>
</comment>
<dbReference type="GO" id="GO:0005995">
    <property type="term" value="P:melibiose catabolic process"/>
    <property type="evidence" value="ECO:0007669"/>
    <property type="project" value="UniProtKB-ARBA"/>
</dbReference>
<dbReference type="SUPFAM" id="SSF51445">
    <property type="entry name" value="(Trans)glycosidases"/>
    <property type="match status" value="1"/>
</dbReference>
<evidence type="ECO:0000256" key="5">
    <source>
        <dbReference type="ARBA" id="ARBA00022801"/>
    </source>
</evidence>
<dbReference type="InterPro" id="IPR017853">
    <property type="entry name" value="GH"/>
</dbReference>
<evidence type="ECO:0000256" key="6">
    <source>
        <dbReference type="ARBA" id="ARBA00023157"/>
    </source>
</evidence>
<feature type="domain" description="Alpha galactosidase C-terminal" evidence="10">
    <location>
        <begin position="304"/>
        <end position="380"/>
    </location>
</feature>
<dbReference type="InterPro" id="IPR013780">
    <property type="entry name" value="Glyco_hydro_b"/>
</dbReference>
<dbReference type="VEuPathDB" id="AmoebaDB:DICPUDRAFT_86485"/>
<dbReference type="FunCoup" id="F0ZBX2">
    <property type="interactions" value="45"/>
</dbReference>
<protein>
    <recommendedName>
        <fullName evidence="3 8">Alpha-galactosidase</fullName>
        <ecNumber evidence="3 8">3.2.1.22</ecNumber>
    </recommendedName>
    <alternativeName>
        <fullName evidence="8">Melibiase</fullName>
    </alternativeName>
</protein>
<dbReference type="SUPFAM" id="SSF51011">
    <property type="entry name" value="Glycosyl hydrolase domain"/>
    <property type="match status" value="1"/>
</dbReference>
<sequence length="385" mass="42289">MLLRLSLIVLAFTGLASAINNGLGLTPQMGWNSWNYYACDINETVIMNTALAMSKNGMAAAGYKYVNIDDCWALERASNGTVIPDPKAFPNGIKYVADYIHSLGLLIGIYTDAGLYTCQKRPGSYGFEEIDAITYAEWGIDYLKEDWCYSFLENPQERYQIMSNSLNATGRQIFFSLCDWGTDNPWTFGGAIANSWRTTPDIKDNWDSMMANLMAQASISSYSGVGGWNDPDMLEVGNGGMTNTEYISHFSLWSILNAPLIAGNNLIDIDQETLSILTATEVIAVNQDPLGVQGALVKSYNGGLQQIWAKPMADGSRAVVLFNTDTNPATITLNWADIWVAPVTQQLVVRDLWQQSNLGTFATTFVSEVIPPHGCVMLKLTPATN</sequence>
<dbReference type="Gene3D" id="2.60.40.1180">
    <property type="entry name" value="Golgi alpha-mannosidase II"/>
    <property type="match status" value="1"/>
</dbReference>
<feature type="chain" id="PRO_5003261593" description="Alpha-galactosidase" evidence="9">
    <location>
        <begin position="19"/>
        <end position="385"/>
    </location>
</feature>
<dbReference type="Gene3D" id="3.20.20.70">
    <property type="entry name" value="Aldolase class I"/>
    <property type="match status" value="1"/>
</dbReference>
<dbReference type="PANTHER" id="PTHR11452">
    <property type="entry name" value="ALPHA-GALACTOSIDASE/ALPHA-N-ACETYLGALACTOSAMINIDASE"/>
    <property type="match status" value="1"/>
</dbReference>
<keyword evidence="5 8" id="KW-0378">Hydrolase</keyword>
<evidence type="ECO:0000256" key="7">
    <source>
        <dbReference type="ARBA" id="ARBA00023295"/>
    </source>
</evidence>
<dbReference type="STRING" id="5786.F0ZBX2"/>
<reference evidence="12" key="1">
    <citation type="journal article" date="2011" name="Genome Biol.">
        <title>Comparative genomics of the social amoebae Dictyostelium discoideum and Dictyostelium purpureum.</title>
        <authorList>
            <consortium name="US DOE Joint Genome Institute (JGI-PGF)"/>
            <person name="Sucgang R."/>
            <person name="Kuo A."/>
            <person name="Tian X."/>
            <person name="Salerno W."/>
            <person name="Parikh A."/>
            <person name="Feasley C.L."/>
            <person name="Dalin E."/>
            <person name="Tu H."/>
            <person name="Huang E."/>
            <person name="Barry K."/>
            <person name="Lindquist E."/>
            <person name="Shapiro H."/>
            <person name="Bruce D."/>
            <person name="Schmutz J."/>
            <person name="Salamov A."/>
            <person name="Fey P."/>
            <person name="Gaudet P."/>
            <person name="Anjard C."/>
            <person name="Babu M.M."/>
            <person name="Basu S."/>
            <person name="Bushmanova Y."/>
            <person name="van der Wel H."/>
            <person name="Katoh-Kurasawa M."/>
            <person name="Dinh C."/>
            <person name="Coutinho P.M."/>
            <person name="Saito T."/>
            <person name="Elias M."/>
            <person name="Schaap P."/>
            <person name="Kay R.R."/>
            <person name="Henrissat B."/>
            <person name="Eichinger L."/>
            <person name="Rivero F."/>
            <person name="Putnam N.H."/>
            <person name="West C.M."/>
            <person name="Loomis W.F."/>
            <person name="Chisholm R.L."/>
            <person name="Shaulsky G."/>
            <person name="Strassmann J.E."/>
            <person name="Queller D.C."/>
            <person name="Kuspa A."/>
            <person name="Grigoriev I.V."/>
        </authorList>
    </citation>
    <scope>NUCLEOTIDE SEQUENCE [LARGE SCALE GENOMIC DNA]</scope>
    <source>
        <strain evidence="12">QSDP1</strain>
    </source>
</reference>
<dbReference type="Pfam" id="PF17801">
    <property type="entry name" value="Melibiase_C"/>
    <property type="match status" value="1"/>
</dbReference>
<dbReference type="PANTHER" id="PTHR11452:SF75">
    <property type="entry name" value="ALPHA-GALACTOSIDASE MEL1"/>
    <property type="match status" value="1"/>
</dbReference>
<evidence type="ECO:0000256" key="3">
    <source>
        <dbReference type="ARBA" id="ARBA00012755"/>
    </source>
</evidence>
<dbReference type="AlphaFoldDB" id="F0ZBX2"/>
<dbReference type="GeneID" id="10507115"/>
<name>F0ZBX2_DICPU</name>
<keyword evidence="6 8" id="KW-1015">Disulfide bond</keyword>
<dbReference type="RefSeq" id="XP_003284933.1">
    <property type="nucleotide sequence ID" value="XM_003284885.1"/>
</dbReference>
<keyword evidence="12" id="KW-1185">Reference proteome</keyword>
<dbReference type="eggNOG" id="KOG2366">
    <property type="taxonomic scope" value="Eukaryota"/>
</dbReference>
<keyword evidence="7 8" id="KW-0326">Glycosidase</keyword>
<dbReference type="GO" id="GO:0004557">
    <property type="term" value="F:alpha-galactosidase activity"/>
    <property type="evidence" value="ECO:0007669"/>
    <property type="project" value="UniProtKB-EC"/>
</dbReference>
<evidence type="ECO:0000256" key="2">
    <source>
        <dbReference type="ARBA" id="ARBA00009743"/>
    </source>
</evidence>
<dbReference type="OMA" id="DRYPPMR"/>
<evidence type="ECO:0000256" key="4">
    <source>
        <dbReference type="ARBA" id="ARBA00022729"/>
    </source>
</evidence>
<dbReference type="InterPro" id="IPR002241">
    <property type="entry name" value="Glyco_hydro_27"/>
</dbReference>
<dbReference type="InterPro" id="IPR041233">
    <property type="entry name" value="Melibiase_C"/>
</dbReference>
<proteinExistence type="inferred from homology"/>
<comment type="similarity">
    <text evidence="2 8">Belongs to the glycosyl hydrolase 27 family.</text>
</comment>
<evidence type="ECO:0000256" key="8">
    <source>
        <dbReference type="RuleBase" id="RU361168"/>
    </source>
</evidence>
<dbReference type="FunFam" id="2.60.40.1180:FF:000008">
    <property type="entry name" value="Alpha-galactosidase"/>
    <property type="match status" value="1"/>
</dbReference>
<dbReference type="InterPro" id="IPR013785">
    <property type="entry name" value="Aldolase_TIM"/>
</dbReference>
<keyword evidence="4 9" id="KW-0732">Signal</keyword>
<dbReference type="InParanoid" id="F0ZBX2"/>
<dbReference type="Pfam" id="PF16499">
    <property type="entry name" value="Melibiase_2"/>
    <property type="match status" value="1"/>
</dbReference>